<proteinExistence type="inferred from homology"/>
<dbReference type="PANTHER" id="PTHR10408">
    <property type="entry name" value="STEROL O-ACYLTRANSFERASE"/>
    <property type="match status" value="1"/>
</dbReference>
<keyword evidence="9 10" id="KW-0012">Acyltransferase</keyword>
<feature type="transmembrane region" description="Helical" evidence="12">
    <location>
        <begin position="162"/>
        <end position="182"/>
    </location>
</feature>
<dbReference type="InterPro" id="IPR014371">
    <property type="entry name" value="Oat_ACAT_DAG_ARE"/>
</dbReference>
<keyword evidence="5 12" id="KW-0812">Transmembrane</keyword>
<sequence>MTEYSPKKADSSSLPKLSIQSKSSSSLDNDLLYFLKKKWTQFWNEPEFFTFGAERFQGQGLICHQHTDSLFSSTSGFSNYRGLINLCIVLLALSNGRVALENVIKYGLLVNPMYWVRLFVFQGPKDWPCAVLVAASNVFLLTCFGLEKLLSQRTIAESVGRSLHILNLLVILCLPAGLVLYIHPNPVFSSVVLSMYTIIFLKLISYVTVNRWCREHSQSKKSLRKRQKSTSSLSSSGDLADTKYIEYPNNLNLKDFYYFMVAPTLCYELNFPRSARIRKRFLIKRLIEMVILSQVLLALVQQWMFPTINNSMKPFHESNYPSILERLLKLAIPNHILWLIFFYWFFHSCLNVVAELLMFGDREFYKDWWNAESITGFWSSWNIPVHKWARRHLYLPMVKSGYDKMTSSVVVFLVSAFFHEVLQLSYY</sequence>
<evidence type="ECO:0000256" key="6">
    <source>
        <dbReference type="ARBA" id="ARBA00022824"/>
    </source>
</evidence>
<dbReference type="GO" id="GO:0004144">
    <property type="term" value="F:diacylglycerol O-acyltransferase activity"/>
    <property type="evidence" value="ECO:0007669"/>
    <property type="project" value="TreeGrafter"/>
</dbReference>
<dbReference type="PANTHER" id="PTHR10408:SF7">
    <property type="entry name" value="DIACYLGLYCEROL O-ACYLTRANSFERASE 1"/>
    <property type="match status" value="1"/>
</dbReference>
<feature type="transmembrane region" description="Helical" evidence="12">
    <location>
        <begin position="286"/>
        <end position="305"/>
    </location>
</feature>
<dbReference type="InterPro" id="IPR004299">
    <property type="entry name" value="MBOAT_fam"/>
</dbReference>
<dbReference type="AlphaFoldDB" id="A0A7J7JI55"/>
<protein>
    <recommendedName>
        <fullName evidence="10">O-acyltransferase</fullName>
    </recommendedName>
</protein>
<keyword evidence="6 10" id="KW-0256">Endoplasmic reticulum</keyword>
<evidence type="ECO:0000256" key="4">
    <source>
        <dbReference type="ARBA" id="ARBA00022679"/>
    </source>
</evidence>
<accession>A0A7J7JI55</accession>
<comment type="subcellular location">
    <subcellularLocation>
        <location evidence="1 10">Endoplasmic reticulum membrane</location>
        <topology evidence="1 10">Multi-pass membrane protein</topology>
    </subcellularLocation>
</comment>
<comment type="caution">
    <text evidence="13">The sequence shown here is derived from an EMBL/GenBank/DDBJ whole genome shotgun (WGS) entry which is preliminary data.</text>
</comment>
<comment type="similarity">
    <text evidence="3 10">Belongs to the membrane-bound acyltransferase family. Sterol o-acyltransferase subfamily.</text>
</comment>
<evidence type="ECO:0000256" key="3">
    <source>
        <dbReference type="ARBA" id="ARBA00009010"/>
    </source>
</evidence>
<gene>
    <name evidence="13" type="ORF">EB796_016046</name>
</gene>
<dbReference type="GO" id="GO:0005789">
    <property type="term" value="C:endoplasmic reticulum membrane"/>
    <property type="evidence" value="ECO:0007669"/>
    <property type="project" value="UniProtKB-SubCell"/>
</dbReference>
<dbReference type="Proteomes" id="UP000593567">
    <property type="component" value="Unassembled WGS sequence"/>
</dbReference>
<evidence type="ECO:0000256" key="2">
    <source>
        <dbReference type="ARBA" id="ARBA00005189"/>
    </source>
</evidence>
<evidence type="ECO:0000256" key="12">
    <source>
        <dbReference type="SAM" id="Phobius"/>
    </source>
</evidence>
<evidence type="ECO:0000256" key="7">
    <source>
        <dbReference type="ARBA" id="ARBA00022989"/>
    </source>
</evidence>
<comment type="pathway">
    <text evidence="2">Lipid metabolism.</text>
</comment>
<reference evidence="13" key="1">
    <citation type="submission" date="2020-06" db="EMBL/GenBank/DDBJ databases">
        <title>Draft genome of Bugula neritina, a colonial animal packing powerful symbionts and potential medicines.</title>
        <authorList>
            <person name="Rayko M."/>
        </authorList>
    </citation>
    <scope>NUCLEOTIDE SEQUENCE [LARGE SCALE GENOMIC DNA]</scope>
    <source>
        <strain evidence="13">Kwan_BN1</strain>
    </source>
</reference>
<evidence type="ECO:0000313" key="14">
    <source>
        <dbReference type="Proteomes" id="UP000593567"/>
    </source>
</evidence>
<feature type="transmembrane region" description="Helical" evidence="12">
    <location>
        <begin position="188"/>
        <end position="209"/>
    </location>
</feature>
<evidence type="ECO:0000256" key="10">
    <source>
        <dbReference type="PIRNR" id="PIRNR000439"/>
    </source>
</evidence>
<keyword evidence="7 12" id="KW-1133">Transmembrane helix</keyword>
<organism evidence="13 14">
    <name type="scientific">Bugula neritina</name>
    <name type="common">Brown bryozoan</name>
    <name type="synonym">Sertularia neritina</name>
    <dbReference type="NCBI Taxonomy" id="10212"/>
    <lineage>
        <taxon>Eukaryota</taxon>
        <taxon>Metazoa</taxon>
        <taxon>Spiralia</taxon>
        <taxon>Lophotrochozoa</taxon>
        <taxon>Bryozoa</taxon>
        <taxon>Gymnolaemata</taxon>
        <taxon>Cheilostomatida</taxon>
        <taxon>Flustrina</taxon>
        <taxon>Buguloidea</taxon>
        <taxon>Bugulidae</taxon>
        <taxon>Bugula</taxon>
    </lineage>
</organism>
<evidence type="ECO:0000256" key="8">
    <source>
        <dbReference type="ARBA" id="ARBA00023136"/>
    </source>
</evidence>
<dbReference type="OrthoDB" id="10039049at2759"/>
<dbReference type="GO" id="GO:0019432">
    <property type="term" value="P:triglyceride biosynthetic process"/>
    <property type="evidence" value="ECO:0007669"/>
    <property type="project" value="TreeGrafter"/>
</dbReference>
<dbReference type="Pfam" id="PF03062">
    <property type="entry name" value="MBOAT"/>
    <property type="match status" value="1"/>
</dbReference>
<evidence type="ECO:0000256" key="11">
    <source>
        <dbReference type="PIRSR" id="PIRSR000439-1"/>
    </source>
</evidence>
<keyword evidence="8 10" id="KW-0472">Membrane</keyword>
<dbReference type="EMBL" id="VXIV02002437">
    <property type="protein sequence ID" value="KAF6025795.1"/>
    <property type="molecule type" value="Genomic_DNA"/>
</dbReference>
<keyword evidence="14" id="KW-1185">Reference proteome</keyword>
<evidence type="ECO:0000256" key="5">
    <source>
        <dbReference type="ARBA" id="ARBA00022692"/>
    </source>
</evidence>
<feature type="active site" evidence="11">
    <location>
        <position position="419"/>
    </location>
</feature>
<evidence type="ECO:0000313" key="13">
    <source>
        <dbReference type="EMBL" id="KAF6025795.1"/>
    </source>
</evidence>
<feature type="transmembrane region" description="Helical" evidence="12">
    <location>
        <begin position="336"/>
        <end position="359"/>
    </location>
</feature>
<name>A0A7J7JI55_BUGNE</name>
<dbReference type="PIRSF" id="PIRSF000439">
    <property type="entry name" value="Oat_ACAT_DAG_ARE"/>
    <property type="match status" value="1"/>
</dbReference>
<evidence type="ECO:0000256" key="1">
    <source>
        <dbReference type="ARBA" id="ARBA00004477"/>
    </source>
</evidence>
<keyword evidence="4 10" id="KW-0808">Transferase</keyword>
<evidence type="ECO:0000256" key="9">
    <source>
        <dbReference type="ARBA" id="ARBA00023315"/>
    </source>
</evidence>